<evidence type="ECO:0000313" key="11">
    <source>
        <dbReference type="Proteomes" id="UP000005297"/>
    </source>
</evidence>
<dbReference type="PIRSF" id="PIRSF003107">
    <property type="entry name" value="PhoU"/>
    <property type="match status" value="1"/>
</dbReference>
<evidence type="ECO:0000256" key="7">
    <source>
        <dbReference type="ARBA" id="ARBA00056181"/>
    </source>
</evidence>
<gene>
    <name evidence="10" type="ORF">SPV1_07139</name>
</gene>
<comment type="caution">
    <text evidence="10">The sequence shown here is derived from an EMBL/GenBank/DDBJ whole genome shotgun (WGS) entry which is preliminary data.</text>
</comment>
<dbReference type="Proteomes" id="UP000005297">
    <property type="component" value="Unassembled WGS sequence"/>
</dbReference>
<organism evidence="10 11">
    <name type="scientific">Mariprofundus ferrooxydans PV-1</name>
    <dbReference type="NCBI Taxonomy" id="314345"/>
    <lineage>
        <taxon>Bacteria</taxon>
        <taxon>Pseudomonadati</taxon>
        <taxon>Pseudomonadota</taxon>
        <taxon>Candidatius Mariprofundia</taxon>
        <taxon>Mariprofundales</taxon>
        <taxon>Mariprofundaceae</taxon>
        <taxon>Mariprofundus</taxon>
    </lineage>
</organism>
<dbReference type="GO" id="GO:0030643">
    <property type="term" value="P:intracellular phosphate ion homeostasis"/>
    <property type="evidence" value="ECO:0007669"/>
    <property type="project" value="InterPro"/>
</dbReference>
<dbReference type="Pfam" id="PF01895">
    <property type="entry name" value="PhoU"/>
    <property type="match status" value="2"/>
</dbReference>
<evidence type="ECO:0000256" key="1">
    <source>
        <dbReference type="ARBA" id="ARBA00004496"/>
    </source>
</evidence>
<dbReference type="PANTHER" id="PTHR42930">
    <property type="entry name" value="PHOSPHATE-SPECIFIC TRANSPORT SYSTEM ACCESSORY PROTEIN PHOU"/>
    <property type="match status" value="1"/>
</dbReference>
<keyword evidence="5 8" id="KW-0963">Cytoplasm</keyword>
<sequence>MSEHTIKRYEDELNELKETVLSMGSLVEKAVRRSMKSLIEQDAKRARKVIERDRAINSLEIEVDEMTRNLLALRQPAAGDLRFIITTIKIVTDLERSGDLAEAIAEAMLQTEDHPLTHTDSLHNLADKAILQLQQALDCFAHGDADLAMAIIESDKKVNTLFKSLQRENLTYMMEDHRQITSGLLAYSIGKNLERIGDHAVNIAEMVVYMVRGQDVRHSSYKKAAALVAEDEQTKA</sequence>
<dbReference type="eggNOG" id="COG0704">
    <property type="taxonomic scope" value="Bacteria"/>
</dbReference>
<feature type="domain" description="PhoU" evidence="9">
    <location>
        <begin position="123"/>
        <end position="207"/>
    </location>
</feature>
<accession>Q0F0C9</accession>
<dbReference type="Gene3D" id="1.20.58.220">
    <property type="entry name" value="Phosphate transport system protein phou homolog 2, domain 2"/>
    <property type="match status" value="1"/>
</dbReference>
<dbReference type="FunCoup" id="Q0F0C9">
    <property type="interactions" value="443"/>
</dbReference>
<dbReference type="EMBL" id="AATS01000004">
    <property type="protein sequence ID" value="EAU55099.1"/>
    <property type="molecule type" value="Genomic_DNA"/>
</dbReference>
<evidence type="ECO:0000256" key="6">
    <source>
        <dbReference type="ARBA" id="ARBA00022592"/>
    </source>
</evidence>
<dbReference type="RefSeq" id="WP_009851720.1">
    <property type="nucleotide sequence ID" value="NZ_DS022295.1"/>
</dbReference>
<dbReference type="PANTHER" id="PTHR42930:SF3">
    <property type="entry name" value="PHOSPHATE-SPECIFIC TRANSPORT SYSTEM ACCESSORY PROTEIN PHOU"/>
    <property type="match status" value="1"/>
</dbReference>
<dbReference type="GO" id="GO:0045936">
    <property type="term" value="P:negative regulation of phosphate metabolic process"/>
    <property type="evidence" value="ECO:0007669"/>
    <property type="project" value="InterPro"/>
</dbReference>
<comment type="similarity">
    <text evidence="2 8">Belongs to the PhoU family.</text>
</comment>
<name>Q0F0C9_9PROT</name>
<dbReference type="OrthoDB" id="5291253at2"/>
<dbReference type="SUPFAM" id="SSF109755">
    <property type="entry name" value="PhoU-like"/>
    <property type="match status" value="1"/>
</dbReference>
<dbReference type="GO" id="GO:0005737">
    <property type="term" value="C:cytoplasm"/>
    <property type="evidence" value="ECO:0007669"/>
    <property type="project" value="UniProtKB-SubCell"/>
</dbReference>
<dbReference type="AlphaFoldDB" id="Q0F0C9"/>
<dbReference type="NCBIfam" id="TIGR02135">
    <property type="entry name" value="phoU_full"/>
    <property type="match status" value="1"/>
</dbReference>
<dbReference type="InterPro" id="IPR028366">
    <property type="entry name" value="PhoU"/>
</dbReference>
<protein>
    <recommendedName>
        <fullName evidence="8">Phosphate-specific transport system accessory protein PhoU</fullName>
    </recommendedName>
</protein>
<evidence type="ECO:0000256" key="8">
    <source>
        <dbReference type="PIRNR" id="PIRNR003107"/>
    </source>
</evidence>
<reference evidence="10 11" key="1">
    <citation type="submission" date="2006-09" db="EMBL/GenBank/DDBJ databases">
        <authorList>
            <person name="Emerson D."/>
            <person name="Ferriera S."/>
            <person name="Johnson J."/>
            <person name="Kravitz S."/>
            <person name="Halpern A."/>
            <person name="Remington K."/>
            <person name="Beeson K."/>
            <person name="Tran B."/>
            <person name="Rogers Y.-H."/>
            <person name="Friedman R."/>
            <person name="Venter J.C."/>
        </authorList>
    </citation>
    <scope>NUCLEOTIDE SEQUENCE [LARGE SCALE GENOMIC DNA]</scope>
    <source>
        <strain evidence="10 11">PV-1</strain>
    </source>
</reference>
<evidence type="ECO:0000256" key="5">
    <source>
        <dbReference type="ARBA" id="ARBA00022490"/>
    </source>
</evidence>
<feature type="domain" description="PhoU" evidence="9">
    <location>
        <begin position="21"/>
        <end position="107"/>
    </location>
</feature>
<evidence type="ECO:0000256" key="4">
    <source>
        <dbReference type="ARBA" id="ARBA00022448"/>
    </source>
</evidence>
<dbReference type="STRING" id="314344.AL013_10745"/>
<evidence type="ECO:0000313" key="10">
    <source>
        <dbReference type="EMBL" id="EAU55099.1"/>
    </source>
</evidence>
<evidence type="ECO:0000259" key="9">
    <source>
        <dbReference type="Pfam" id="PF01895"/>
    </source>
</evidence>
<keyword evidence="4 8" id="KW-0813">Transport</keyword>
<comment type="subunit">
    <text evidence="3 8">Homodimer.</text>
</comment>
<dbReference type="HOGENOM" id="CLU_078518_2_1_0"/>
<dbReference type="InterPro" id="IPR026022">
    <property type="entry name" value="PhoU_dom"/>
</dbReference>
<evidence type="ECO:0000256" key="3">
    <source>
        <dbReference type="ARBA" id="ARBA00011738"/>
    </source>
</evidence>
<dbReference type="InterPro" id="IPR038078">
    <property type="entry name" value="PhoU-like_sf"/>
</dbReference>
<dbReference type="InParanoid" id="Q0F0C9"/>
<proteinExistence type="inferred from homology"/>
<evidence type="ECO:0000256" key="2">
    <source>
        <dbReference type="ARBA" id="ARBA00008107"/>
    </source>
</evidence>
<keyword evidence="6 8" id="KW-0592">Phosphate transport</keyword>
<keyword evidence="11" id="KW-1185">Reference proteome</keyword>
<dbReference type="GO" id="GO:0006817">
    <property type="term" value="P:phosphate ion transport"/>
    <property type="evidence" value="ECO:0007669"/>
    <property type="project" value="UniProtKB-KW"/>
</dbReference>
<comment type="subcellular location">
    <subcellularLocation>
        <location evidence="1 8">Cytoplasm</location>
    </subcellularLocation>
</comment>
<comment type="function">
    <text evidence="7 8">Plays a role in the regulation of phosphate uptake.</text>
</comment>
<dbReference type="FunFam" id="1.20.58.220:FF:000004">
    <property type="entry name" value="Phosphate-specific transport system accessory protein PhoU"/>
    <property type="match status" value="1"/>
</dbReference>